<gene>
    <name evidence="1" type="ORF">NE632_13330</name>
</gene>
<name>A0AAW5KP67_9FIRM</name>
<proteinExistence type="predicted"/>
<comment type="caution">
    <text evidence="1">The sequence shown here is derived from an EMBL/GenBank/DDBJ whole genome shotgun (WGS) entry which is preliminary data.</text>
</comment>
<dbReference type="SUPFAM" id="SSF53756">
    <property type="entry name" value="UDP-Glycosyltransferase/glycogen phosphorylase"/>
    <property type="match status" value="1"/>
</dbReference>
<dbReference type="EMBL" id="JANGCN010000048">
    <property type="protein sequence ID" value="MCQ5154275.1"/>
    <property type="molecule type" value="Genomic_DNA"/>
</dbReference>
<reference evidence="1" key="1">
    <citation type="submission" date="2022-06" db="EMBL/GenBank/DDBJ databases">
        <title>Isolation of gut microbiota from human fecal samples.</title>
        <authorList>
            <person name="Pamer E.G."/>
            <person name="Barat B."/>
            <person name="Waligurski E."/>
            <person name="Medina S."/>
            <person name="Paddock L."/>
            <person name="Mostad J."/>
        </authorList>
    </citation>
    <scope>NUCLEOTIDE SEQUENCE</scope>
    <source>
        <strain evidence="1">DFI.5.57</strain>
    </source>
</reference>
<protein>
    <recommendedName>
        <fullName evidence="3">Glycosyltransferase Family 4 protein</fullName>
    </recommendedName>
</protein>
<dbReference type="Gene3D" id="3.40.50.2000">
    <property type="entry name" value="Glycogen Phosphorylase B"/>
    <property type="match status" value="1"/>
</dbReference>
<organism evidence="1 2">
    <name type="scientific">Ruminococcus bicirculans</name>
    <name type="common">ex Wegman et al. 2014</name>
    <dbReference type="NCBI Taxonomy" id="1160721"/>
    <lineage>
        <taxon>Bacteria</taxon>
        <taxon>Bacillati</taxon>
        <taxon>Bacillota</taxon>
        <taxon>Clostridia</taxon>
        <taxon>Eubacteriales</taxon>
        <taxon>Oscillospiraceae</taxon>
        <taxon>Ruminococcus</taxon>
    </lineage>
</organism>
<evidence type="ECO:0008006" key="3">
    <source>
        <dbReference type="Google" id="ProtNLM"/>
    </source>
</evidence>
<sequence>MKKLYYIGYYSDPKSERNRKTAPAADTKMDYIISTLNKLGYAVEVLSFCIDDDRKSVLKKKPGYKTTIKGTRVTYFTNYASKFRCIRVLGRFISWLKIKRYLCKNCMGEDSQILIYHSLGLLKVLNLFEKKKKKFVLEMEEIYADVIGKKSLRDKEISVARKASAYIFPTKLLDAEINVEHRPFVIVHGTYQVEKDRRCNVFKDNIQGMTDKVVHCVYAGTFDPRKGGALAAVSATAFLPSQYWIHVLGFVSDEEIRNMKKHILEIDEKSKAHVSYDGLLSGEEYIRFIQSCDIGLSTQNPDAAFNATSFPSKILSYLSNGLRVVSIRIPAIEGSDVGDKLFYYDEQTPKQIADAILSVDMAQAYDSRSDIVDLSNKFQNELMLMMKDY</sequence>
<dbReference type="AlphaFoldDB" id="A0AAW5KP67"/>
<evidence type="ECO:0000313" key="1">
    <source>
        <dbReference type="EMBL" id="MCQ5154275.1"/>
    </source>
</evidence>
<evidence type="ECO:0000313" key="2">
    <source>
        <dbReference type="Proteomes" id="UP001206236"/>
    </source>
</evidence>
<dbReference type="Proteomes" id="UP001206236">
    <property type="component" value="Unassembled WGS sequence"/>
</dbReference>
<dbReference type="RefSeq" id="WP_256322575.1">
    <property type="nucleotide sequence ID" value="NZ_JANGCN010000048.1"/>
</dbReference>
<accession>A0AAW5KP67</accession>